<dbReference type="PIRSF" id="PIRSF004848">
    <property type="entry name" value="YBL036c_PLPDEIII"/>
    <property type="match status" value="1"/>
</dbReference>
<dbReference type="Pfam" id="PF01168">
    <property type="entry name" value="Ala_racemase_N"/>
    <property type="match status" value="1"/>
</dbReference>
<dbReference type="InterPro" id="IPR029066">
    <property type="entry name" value="PLP-binding_barrel"/>
</dbReference>
<feature type="modified residue" description="N6-(pyridoxal phosphate)lysine" evidence="2">
    <location>
        <position position="26"/>
    </location>
</feature>
<dbReference type="CDD" id="cd00635">
    <property type="entry name" value="PLPDE_III_YBL036c_like"/>
    <property type="match status" value="1"/>
</dbReference>
<keyword evidence="1 2" id="KW-0663">Pyridoxal phosphate</keyword>
<dbReference type="RefSeq" id="WP_338397718.1">
    <property type="nucleotide sequence ID" value="NZ_AP025292.1"/>
</dbReference>
<feature type="domain" description="Alanine racemase N-terminal" evidence="4">
    <location>
        <begin position="3"/>
        <end position="220"/>
    </location>
</feature>
<comment type="function">
    <text evidence="2">Pyridoxal 5'-phosphate (PLP)-binding protein, which is involved in PLP homeostasis.</text>
</comment>
<dbReference type="Gene3D" id="3.20.20.10">
    <property type="entry name" value="Alanine racemase"/>
    <property type="match status" value="1"/>
</dbReference>
<proteinExistence type="inferred from homology"/>
<name>A0ABN6L5T5_9BACT</name>
<protein>
    <recommendedName>
        <fullName evidence="2">Pyridoxal phosphate homeostasis protein</fullName>
        <shortName evidence="2">PLP homeostasis protein</shortName>
    </recommendedName>
</protein>
<dbReference type="NCBIfam" id="TIGR00044">
    <property type="entry name" value="YggS family pyridoxal phosphate-dependent enzyme"/>
    <property type="match status" value="1"/>
</dbReference>
<dbReference type="EMBL" id="AP025292">
    <property type="protein sequence ID" value="BDC98519.1"/>
    <property type="molecule type" value="Genomic_DNA"/>
</dbReference>
<dbReference type="PANTHER" id="PTHR10146:SF14">
    <property type="entry name" value="PYRIDOXAL PHOSPHATE HOMEOSTASIS PROTEIN"/>
    <property type="match status" value="1"/>
</dbReference>
<evidence type="ECO:0000256" key="3">
    <source>
        <dbReference type="RuleBase" id="RU004514"/>
    </source>
</evidence>
<evidence type="ECO:0000259" key="4">
    <source>
        <dbReference type="Pfam" id="PF01168"/>
    </source>
</evidence>
<dbReference type="InterPro" id="IPR011078">
    <property type="entry name" value="PyrdxlP_homeostasis"/>
</dbReference>
<dbReference type="SUPFAM" id="SSF51419">
    <property type="entry name" value="PLP-binding barrel"/>
    <property type="match status" value="1"/>
</dbReference>
<dbReference type="InterPro" id="IPR001608">
    <property type="entry name" value="Ala_racemase_N"/>
</dbReference>
<evidence type="ECO:0000256" key="1">
    <source>
        <dbReference type="ARBA" id="ARBA00022898"/>
    </source>
</evidence>
<comment type="similarity">
    <text evidence="2 3">Belongs to the pyridoxal phosphate-binding protein YggS/PROSC family.</text>
</comment>
<keyword evidence="6" id="KW-1185">Reference proteome</keyword>
<evidence type="ECO:0000256" key="2">
    <source>
        <dbReference type="HAMAP-Rule" id="MF_02087"/>
    </source>
</evidence>
<organism evidence="5 6">
    <name type="scientific">Persicobacter psychrovividus</name>
    <dbReference type="NCBI Taxonomy" id="387638"/>
    <lineage>
        <taxon>Bacteria</taxon>
        <taxon>Pseudomonadati</taxon>
        <taxon>Bacteroidota</taxon>
        <taxon>Cytophagia</taxon>
        <taxon>Cytophagales</taxon>
        <taxon>Persicobacteraceae</taxon>
        <taxon>Persicobacter</taxon>
    </lineage>
</organism>
<accession>A0ABN6L5T5</accession>
<gene>
    <name evidence="5" type="ORF">PEPS_08000</name>
</gene>
<dbReference type="PANTHER" id="PTHR10146">
    <property type="entry name" value="PROLINE SYNTHETASE CO-TRANSCRIBED BACTERIAL HOMOLOG PROTEIN"/>
    <property type="match status" value="1"/>
</dbReference>
<evidence type="ECO:0000313" key="6">
    <source>
        <dbReference type="Proteomes" id="UP001354989"/>
    </source>
</evidence>
<reference evidence="5 6" key="1">
    <citation type="submission" date="2021-12" db="EMBL/GenBank/DDBJ databases">
        <title>Genome sequencing of bacteria with rrn-lacking chromosome and rrn-plasmid.</title>
        <authorList>
            <person name="Anda M."/>
            <person name="Iwasaki W."/>
        </authorList>
    </citation>
    <scope>NUCLEOTIDE SEQUENCE [LARGE SCALE GENOMIC DNA]</scope>
    <source>
        <strain evidence="5 6">NBRC 101262</strain>
    </source>
</reference>
<evidence type="ECO:0000313" key="5">
    <source>
        <dbReference type="EMBL" id="BDC98519.1"/>
    </source>
</evidence>
<dbReference type="HAMAP" id="MF_02087">
    <property type="entry name" value="PLP_homeostasis"/>
    <property type="match status" value="1"/>
</dbReference>
<dbReference type="Proteomes" id="UP001354989">
    <property type="component" value="Chromosome"/>
</dbReference>
<sequence length="224" mass="25132">MSISKNIADFNHQLEGTSARLIAVSKTKPQEAIEEAYAAGQRAFGENKVQEMADKAANLPKDIEWHQIGHLQTNKVKYLAPFVALIHSVDSIKVLKEINKQAKKVDRIINCLLQVHIAEEQSKFGLSYEETADILCEIAKDYQNIRITGLMGMATNTDNEQQVRKEFAGLKKFFETHKTKDLCPNVALQEISMGMSGDYKIAIEEGSTMVRVGSSIFGHRNYDQ</sequence>